<protein>
    <submittedName>
        <fullName evidence="2">Calcineurin-like phosphoesterase family protein</fullName>
    </submittedName>
</protein>
<dbReference type="OrthoDB" id="9795554at2"/>
<dbReference type="RefSeq" id="WP_111320777.1">
    <property type="nucleotide sequence ID" value="NZ_QKZT01000013.1"/>
</dbReference>
<comment type="caution">
    <text evidence="2">The sequence shown here is derived from an EMBL/GenBank/DDBJ whole genome shotgun (WGS) entry which is preliminary data.</text>
</comment>
<accession>A0A2W7R6Y1</accession>
<proteinExistence type="predicted"/>
<dbReference type="SUPFAM" id="SSF56300">
    <property type="entry name" value="Metallo-dependent phosphatases"/>
    <property type="match status" value="1"/>
</dbReference>
<keyword evidence="3" id="KW-1185">Reference proteome</keyword>
<evidence type="ECO:0000313" key="3">
    <source>
        <dbReference type="Proteomes" id="UP000248882"/>
    </source>
</evidence>
<gene>
    <name evidence="2" type="ORF">LV85_02982</name>
</gene>
<dbReference type="AlphaFoldDB" id="A0A2W7R6Y1"/>
<dbReference type="InterPro" id="IPR004843">
    <property type="entry name" value="Calcineurin-like_PHP"/>
</dbReference>
<evidence type="ECO:0000259" key="1">
    <source>
        <dbReference type="Pfam" id="PF00149"/>
    </source>
</evidence>
<dbReference type="InterPro" id="IPR029052">
    <property type="entry name" value="Metallo-depent_PP-like"/>
</dbReference>
<dbReference type="Gene3D" id="3.60.21.10">
    <property type="match status" value="1"/>
</dbReference>
<dbReference type="PROSITE" id="PS51257">
    <property type="entry name" value="PROKAR_LIPOPROTEIN"/>
    <property type="match status" value="1"/>
</dbReference>
<organism evidence="2 3">
    <name type="scientific">Algoriphagus chordae</name>
    <dbReference type="NCBI Taxonomy" id="237019"/>
    <lineage>
        <taxon>Bacteria</taxon>
        <taxon>Pseudomonadati</taxon>
        <taxon>Bacteroidota</taxon>
        <taxon>Cytophagia</taxon>
        <taxon>Cytophagales</taxon>
        <taxon>Cyclobacteriaceae</taxon>
        <taxon>Algoriphagus</taxon>
    </lineage>
</organism>
<dbReference type="PANTHER" id="PTHR16509:SF1">
    <property type="entry name" value="MANGANESE-DEPENDENT ADP-RIBOSE_CDP-ALCOHOL DIPHOSPHATASE"/>
    <property type="match status" value="1"/>
</dbReference>
<dbReference type="Pfam" id="PF00149">
    <property type="entry name" value="Metallophos"/>
    <property type="match status" value="1"/>
</dbReference>
<dbReference type="EMBL" id="QKZT01000013">
    <property type="protein sequence ID" value="PZX49919.1"/>
    <property type="molecule type" value="Genomic_DNA"/>
</dbReference>
<evidence type="ECO:0000313" key="2">
    <source>
        <dbReference type="EMBL" id="PZX49919.1"/>
    </source>
</evidence>
<name>A0A2W7R6Y1_9BACT</name>
<reference evidence="2 3" key="1">
    <citation type="submission" date="2018-06" db="EMBL/GenBank/DDBJ databases">
        <title>Genomic Encyclopedia of Archaeal and Bacterial Type Strains, Phase II (KMG-II): from individual species to whole genera.</title>
        <authorList>
            <person name="Goeker M."/>
        </authorList>
    </citation>
    <scope>NUCLEOTIDE SEQUENCE [LARGE SCALE GENOMIC DNA]</scope>
    <source>
        <strain evidence="2 3">DSM 19830</strain>
    </source>
</reference>
<dbReference type="Proteomes" id="UP000248882">
    <property type="component" value="Unassembled WGS sequence"/>
</dbReference>
<dbReference type="PANTHER" id="PTHR16509">
    <property type="match status" value="1"/>
</dbReference>
<dbReference type="GO" id="GO:0016787">
    <property type="term" value="F:hydrolase activity"/>
    <property type="evidence" value="ECO:0007669"/>
    <property type="project" value="InterPro"/>
</dbReference>
<sequence>MRIAGRPSMKPYLLQVVAIVMLLCSCATKEPILKIGLVADPQYANKATAGKRYYRESLWKLEEAIDVFNNNKVDFVQNLGDIIDDDWGSYDSILPVYQKLDPQIENHQLLGNHEFSIDSSQMGNLLEKLSMPNYYYSYLKNGWRFIVLDATDYSFFSNSLHKHDIDQVNSYFELTSEKANNYRWNSAIGSEQQQWLKEQLDAAEKSNEKVILFSHMPLRPAENAHNLWNDNEIIKLIEGSSTVVAFINGHNHAGEYVLKNGIHYLTMFGMVDTEISSYGVLEIYTDSLVLKGYGNQENLVMQINKAPH</sequence>
<feature type="domain" description="Calcineurin-like phosphoesterase" evidence="1">
    <location>
        <begin position="34"/>
        <end position="253"/>
    </location>
</feature>